<proteinExistence type="predicted"/>
<dbReference type="AlphaFoldDB" id="A0A327WYC8"/>
<dbReference type="EMBL" id="QLMC01000005">
    <property type="protein sequence ID" value="RAJ94555.1"/>
    <property type="molecule type" value="Genomic_DNA"/>
</dbReference>
<gene>
    <name evidence="1" type="ORF">LX87_04442</name>
</gene>
<keyword evidence="2" id="KW-1185">Reference proteome</keyword>
<comment type="caution">
    <text evidence="1">The sequence shown here is derived from an EMBL/GenBank/DDBJ whole genome shotgun (WGS) entry which is preliminary data.</text>
</comment>
<evidence type="ECO:0000313" key="1">
    <source>
        <dbReference type="EMBL" id="RAJ94555.1"/>
    </source>
</evidence>
<accession>A0A327WYC8</accession>
<sequence>MFVIRAGLGYLILSLIEHTSFKHFPNKVFKLLLQVRQAIPNRFKNNQLINTNIVVGYNVAERLDLLPGNRADRFYYRVAYFTSFIALYKMMGSANRFSMTSTGIFKSCCNVSLS</sequence>
<dbReference type="Proteomes" id="UP000248790">
    <property type="component" value="Unassembled WGS sequence"/>
</dbReference>
<evidence type="ECO:0000313" key="2">
    <source>
        <dbReference type="Proteomes" id="UP000248790"/>
    </source>
</evidence>
<protein>
    <submittedName>
        <fullName evidence="1">Uncharacterized protein</fullName>
    </submittedName>
</protein>
<reference evidence="1 2" key="1">
    <citation type="submission" date="2018-06" db="EMBL/GenBank/DDBJ databases">
        <title>Genomic Encyclopedia of Archaeal and Bacterial Type Strains, Phase II (KMG-II): from individual species to whole genera.</title>
        <authorList>
            <person name="Goeker M."/>
        </authorList>
    </citation>
    <scope>NUCLEOTIDE SEQUENCE [LARGE SCALE GENOMIC DNA]</scope>
    <source>
        <strain evidence="1 2">DSM 21851</strain>
    </source>
</reference>
<name>A0A327WYC8_LARAB</name>
<organism evidence="1 2">
    <name type="scientific">Larkinella arboricola</name>
    <dbReference type="NCBI Taxonomy" id="643671"/>
    <lineage>
        <taxon>Bacteria</taxon>
        <taxon>Pseudomonadati</taxon>
        <taxon>Bacteroidota</taxon>
        <taxon>Cytophagia</taxon>
        <taxon>Cytophagales</taxon>
        <taxon>Spirosomataceae</taxon>
        <taxon>Larkinella</taxon>
    </lineage>
</organism>